<feature type="transmembrane region" description="Helical" evidence="1">
    <location>
        <begin position="40"/>
        <end position="62"/>
    </location>
</feature>
<proteinExistence type="predicted"/>
<organism evidence="2 3">
    <name type="scientific">Anaerofustis stercorihominis</name>
    <dbReference type="NCBI Taxonomy" id="214853"/>
    <lineage>
        <taxon>Bacteria</taxon>
        <taxon>Bacillati</taxon>
        <taxon>Bacillota</taxon>
        <taxon>Clostridia</taxon>
        <taxon>Eubacteriales</taxon>
        <taxon>Eubacteriaceae</taxon>
        <taxon>Anaerofustis</taxon>
    </lineage>
</organism>
<reference evidence="2 3" key="1">
    <citation type="submission" date="2018-08" db="EMBL/GenBank/DDBJ databases">
        <title>A genome reference for cultivated species of the human gut microbiota.</title>
        <authorList>
            <person name="Zou Y."/>
            <person name="Xue W."/>
            <person name="Luo G."/>
        </authorList>
    </citation>
    <scope>NUCLEOTIDE SEQUENCE [LARGE SCALE GENOMIC DNA]</scope>
    <source>
        <strain evidence="2 3">AM25-6</strain>
    </source>
</reference>
<keyword evidence="1" id="KW-1133">Transmembrane helix</keyword>
<evidence type="ECO:0000313" key="2">
    <source>
        <dbReference type="EMBL" id="RGD72935.1"/>
    </source>
</evidence>
<comment type="caution">
    <text evidence="2">The sequence shown here is derived from an EMBL/GenBank/DDBJ whole genome shotgun (WGS) entry which is preliminary data.</text>
</comment>
<dbReference type="EMBL" id="QUSM01000009">
    <property type="protein sequence ID" value="RGD72935.1"/>
    <property type="molecule type" value="Genomic_DNA"/>
</dbReference>
<dbReference type="RefSeq" id="WP_117532871.1">
    <property type="nucleotide sequence ID" value="NZ_QUSM01000009.1"/>
</dbReference>
<keyword evidence="1" id="KW-0472">Membrane</keyword>
<dbReference type="Proteomes" id="UP000261212">
    <property type="component" value="Unassembled WGS sequence"/>
</dbReference>
<sequence>MKGNKKRTAYAGKQKSSSIIHINKTLAFFKVFVNSDEFKITSVICVLFLILMRIAVLTGRLISLMNT</sequence>
<name>A0A3E3DUW0_9FIRM</name>
<accession>A0A3E3DUW0</accession>
<dbReference type="AlphaFoldDB" id="A0A3E3DUW0"/>
<keyword evidence="1" id="KW-0812">Transmembrane</keyword>
<gene>
    <name evidence="2" type="ORF">DW687_11895</name>
</gene>
<evidence type="ECO:0000256" key="1">
    <source>
        <dbReference type="SAM" id="Phobius"/>
    </source>
</evidence>
<protein>
    <submittedName>
        <fullName evidence="2">Uncharacterized protein</fullName>
    </submittedName>
</protein>
<evidence type="ECO:0000313" key="3">
    <source>
        <dbReference type="Proteomes" id="UP000261212"/>
    </source>
</evidence>